<feature type="transmembrane region" description="Helical" evidence="1">
    <location>
        <begin position="60"/>
        <end position="81"/>
    </location>
</feature>
<protein>
    <recommendedName>
        <fullName evidence="4">DUF2512 family protein</fullName>
    </recommendedName>
</protein>
<feature type="transmembrane region" description="Helical" evidence="1">
    <location>
        <begin position="87"/>
        <end position="105"/>
    </location>
</feature>
<dbReference type="AlphaFoldDB" id="A0A8J3EMX8"/>
<feature type="transmembrane region" description="Helical" evidence="1">
    <location>
        <begin position="32"/>
        <end position="53"/>
    </location>
</feature>
<keyword evidence="3" id="KW-1185">Reference proteome</keyword>
<gene>
    <name evidence="2" type="ORF">GCM10007096_27300</name>
</gene>
<name>A0A8J3EMX8_9BACL</name>
<dbReference type="Pfam" id="PF10710">
    <property type="entry name" value="DUF2512"/>
    <property type="match status" value="1"/>
</dbReference>
<reference evidence="2" key="2">
    <citation type="submission" date="2020-09" db="EMBL/GenBank/DDBJ databases">
        <authorList>
            <person name="Sun Q."/>
            <person name="Zhou Y."/>
        </authorList>
    </citation>
    <scope>NUCLEOTIDE SEQUENCE</scope>
    <source>
        <strain evidence="2">CGMCC 1.12777</strain>
    </source>
</reference>
<reference evidence="2" key="1">
    <citation type="journal article" date="2014" name="Int. J. Syst. Evol. Microbiol.">
        <title>Complete genome sequence of Corynebacterium casei LMG S-19264T (=DSM 44701T), isolated from a smear-ripened cheese.</title>
        <authorList>
            <consortium name="US DOE Joint Genome Institute (JGI-PGF)"/>
            <person name="Walter F."/>
            <person name="Albersmeier A."/>
            <person name="Kalinowski J."/>
            <person name="Ruckert C."/>
        </authorList>
    </citation>
    <scope>NUCLEOTIDE SEQUENCE</scope>
    <source>
        <strain evidence="2">CGMCC 1.12777</strain>
    </source>
</reference>
<evidence type="ECO:0000313" key="2">
    <source>
        <dbReference type="EMBL" id="GGH84374.1"/>
    </source>
</evidence>
<dbReference type="Proteomes" id="UP000656813">
    <property type="component" value="Unassembled WGS sequence"/>
</dbReference>
<evidence type="ECO:0008006" key="4">
    <source>
        <dbReference type="Google" id="ProtNLM"/>
    </source>
</evidence>
<evidence type="ECO:0000313" key="3">
    <source>
        <dbReference type="Proteomes" id="UP000656813"/>
    </source>
</evidence>
<keyword evidence="1" id="KW-1133">Transmembrane helix</keyword>
<keyword evidence="1" id="KW-0812">Transmembrane</keyword>
<sequence>MKHLVPLLIKFVMCFAILYIVAGLFYNWSFSAVFWTSLILTVGAYLIGDLWILPTTANMMATIADFILALLVVWIFGNLFLDKPVSLIREPLISAIVIMVGEWFFHKYMRHKFEGETYTGEGSHA</sequence>
<keyword evidence="1" id="KW-0472">Membrane</keyword>
<accession>A0A8J3EMX8</accession>
<dbReference type="RefSeq" id="WP_188497935.1">
    <property type="nucleotide sequence ID" value="NZ_BMFV01000021.1"/>
</dbReference>
<feature type="transmembrane region" description="Helical" evidence="1">
    <location>
        <begin position="7"/>
        <end position="26"/>
    </location>
</feature>
<evidence type="ECO:0000256" key="1">
    <source>
        <dbReference type="SAM" id="Phobius"/>
    </source>
</evidence>
<organism evidence="2 3">
    <name type="scientific">Pullulanibacillus pueri</name>
    <dbReference type="NCBI Taxonomy" id="1437324"/>
    <lineage>
        <taxon>Bacteria</taxon>
        <taxon>Bacillati</taxon>
        <taxon>Bacillota</taxon>
        <taxon>Bacilli</taxon>
        <taxon>Bacillales</taxon>
        <taxon>Sporolactobacillaceae</taxon>
        <taxon>Pullulanibacillus</taxon>
    </lineage>
</organism>
<dbReference type="InterPro" id="IPR019649">
    <property type="entry name" value="DUF2512"/>
</dbReference>
<proteinExistence type="predicted"/>
<dbReference type="EMBL" id="BMFV01000021">
    <property type="protein sequence ID" value="GGH84374.1"/>
    <property type="molecule type" value="Genomic_DNA"/>
</dbReference>
<comment type="caution">
    <text evidence="2">The sequence shown here is derived from an EMBL/GenBank/DDBJ whole genome shotgun (WGS) entry which is preliminary data.</text>
</comment>